<evidence type="ECO:0000313" key="1">
    <source>
        <dbReference type="EMBL" id="GJS65865.1"/>
    </source>
</evidence>
<dbReference type="EMBL" id="BQNB010009608">
    <property type="protein sequence ID" value="GJS65865.1"/>
    <property type="molecule type" value="Genomic_DNA"/>
</dbReference>
<comment type="caution">
    <text evidence="1">The sequence shown here is derived from an EMBL/GenBank/DDBJ whole genome shotgun (WGS) entry which is preliminary data.</text>
</comment>
<protein>
    <recommendedName>
        <fullName evidence="3">Reverse transcriptase domain-containing protein</fullName>
    </recommendedName>
</protein>
<name>A0ABQ4XKH5_9ASTR</name>
<evidence type="ECO:0008006" key="3">
    <source>
        <dbReference type="Google" id="ProtNLM"/>
    </source>
</evidence>
<organism evidence="1 2">
    <name type="scientific">Tanacetum coccineum</name>
    <dbReference type="NCBI Taxonomy" id="301880"/>
    <lineage>
        <taxon>Eukaryota</taxon>
        <taxon>Viridiplantae</taxon>
        <taxon>Streptophyta</taxon>
        <taxon>Embryophyta</taxon>
        <taxon>Tracheophyta</taxon>
        <taxon>Spermatophyta</taxon>
        <taxon>Magnoliopsida</taxon>
        <taxon>eudicotyledons</taxon>
        <taxon>Gunneridae</taxon>
        <taxon>Pentapetalae</taxon>
        <taxon>asterids</taxon>
        <taxon>campanulids</taxon>
        <taxon>Asterales</taxon>
        <taxon>Asteraceae</taxon>
        <taxon>Asteroideae</taxon>
        <taxon>Anthemideae</taxon>
        <taxon>Anthemidinae</taxon>
        <taxon>Tanacetum</taxon>
    </lineage>
</organism>
<dbReference type="PANTHER" id="PTHR33223:SF11">
    <property type="entry name" value="ELEMENT PROTEIN, PUTATIVE-RELATED"/>
    <property type="match status" value="1"/>
</dbReference>
<dbReference type="Proteomes" id="UP001151760">
    <property type="component" value="Unassembled WGS sequence"/>
</dbReference>
<keyword evidence="2" id="KW-1185">Reference proteome</keyword>
<reference evidence="1" key="2">
    <citation type="submission" date="2022-01" db="EMBL/GenBank/DDBJ databases">
        <authorList>
            <person name="Yamashiro T."/>
            <person name="Shiraishi A."/>
            <person name="Satake H."/>
            <person name="Nakayama K."/>
        </authorList>
    </citation>
    <scope>NUCLEOTIDE SEQUENCE</scope>
</reference>
<reference evidence="1" key="1">
    <citation type="journal article" date="2022" name="Int. J. Mol. Sci.">
        <title>Draft Genome of Tanacetum Coccineum: Genomic Comparison of Closely Related Tanacetum-Family Plants.</title>
        <authorList>
            <person name="Yamashiro T."/>
            <person name="Shiraishi A."/>
            <person name="Nakayama K."/>
            <person name="Satake H."/>
        </authorList>
    </citation>
    <scope>NUCLEOTIDE SEQUENCE</scope>
</reference>
<gene>
    <name evidence="1" type="ORF">Tco_0680429</name>
</gene>
<sequence>MCEETNPFNLRIRNFEFPKRIRMPSNVKTYDGSRDPDDHLKIFQTVAKVERWAMPTWCHMFNSTLIGSVRLLFDELPPESIDNYIELRKAFLANFLQQKKYIKDPVEIHHINQMEGELMEAFMECFKAKSMHMKGASKCMKVSGFMHDITNPDLIKRLNDNILKSVDEMMSVTTTFLRGEVAIANQYR</sequence>
<dbReference type="PANTHER" id="PTHR33223">
    <property type="entry name" value="CCHC-TYPE DOMAIN-CONTAINING PROTEIN"/>
    <property type="match status" value="1"/>
</dbReference>
<accession>A0ABQ4XKH5</accession>
<proteinExistence type="predicted"/>
<evidence type="ECO:0000313" key="2">
    <source>
        <dbReference type="Proteomes" id="UP001151760"/>
    </source>
</evidence>